<keyword evidence="1" id="KW-0812">Transmembrane</keyword>
<dbReference type="EMBL" id="BFAV01000092">
    <property type="protein sequence ID" value="GBF33289.1"/>
    <property type="molecule type" value="Genomic_DNA"/>
</dbReference>
<comment type="caution">
    <text evidence="2">The sequence shown here is derived from an EMBL/GenBank/DDBJ whole genome shotgun (WGS) entry which is preliminary data.</text>
</comment>
<accession>A0A2L2XAI9</accession>
<feature type="transmembrane region" description="Helical" evidence="1">
    <location>
        <begin position="12"/>
        <end position="29"/>
    </location>
</feature>
<organism evidence="2 3">
    <name type="scientific">Desulfocucumis palustris</name>
    <dbReference type="NCBI Taxonomy" id="1898651"/>
    <lineage>
        <taxon>Bacteria</taxon>
        <taxon>Bacillati</taxon>
        <taxon>Bacillota</taxon>
        <taxon>Clostridia</taxon>
        <taxon>Eubacteriales</taxon>
        <taxon>Desulfocucumaceae</taxon>
        <taxon>Desulfocucumis</taxon>
    </lineage>
</organism>
<evidence type="ECO:0000256" key="1">
    <source>
        <dbReference type="SAM" id="Phobius"/>
    </source>
</evidence>
<protein>
    <recommendedName>
        <fullName evidence="4">PAS domain-containing protein</fullName>
    </recommendedName>
</protein>
<evidence type="ECO:0000313" key="3">
    <source>
        <dbReference type="Proteomes" id="UP000239549"/>
    </source>
</evidence>
<dbReference type="Proteomes" id="UP000239549">
    <property type="component" value="Unassembled WGS sequence"/>
</dbReference>
<keyword evidence="1" id="KW-0472">Membrane</keyword>
<gene>
    <name evidence="2" type="ORF">DCCM_2388</name>
</gene>
<proteinExistence type="predicted"/>
<feature type="transmembrane region" description="Helical" evidence="1">
    <location>
        <begin position="243"/>
        <end position="265"/>
    </location>
</feature>
<dbReference type="RefSeq" id="WP_104371704.1">
    <property type="nucleotide sequence ID" value="NZ_BFAV01000092.1"/>
</dbReference>
<reference evidence="3" key="1">
    <citation type="submission" date="2018-02" db="EMBL/GenBank/DDBJ databases">
        <title>Genome sequence of Desulfocucumis palustris strain NAW-5.</title>
        <authorList>
            <person name="Watanabe M."/>
            <person name="Kojima H."/>
            <person name="Fukui M."/>
        </authorList>
    </citation>
    <scope>NUCLEOTIDE SEQUENCE [LARGE SCALE GENOMIC DNA]</scope>
    <source>
        <strain evidence="3">NAW-5</strain>
    </source>
</reference>
<dbReference type="OrthoDB" id="1803206at2"/>
<evidence type="ECO:0000313" key="2">
    <source>
        <dbReference type="EMBL" id="GBF33289.1"/>
    </source>
</evidence>
<evidence type="ECO:0008006" key="4">
    <source>
        <dbReference type="Google" id="ProtNLM"/>
    </source>
</evidence>
<keyword evidence="1" id="KW-1133">Transmembrane helix</keyword>
<name>A0A2L2XAI9_9FIRM</name>
<sequence length="479" mass="53875">MNNPANKRKVLAYFAIIFFLTLIILFFIWEFRYIKKIIADNENNIETIVSSEIAAYIQDLQFITENASNLFTNVTTDKIGSFKAIAQKDDRILNIGLLDGSGNIINSYNGMDLRIPRSALQKTVQGVPYIYAVKNGEHASGLAVVTGINGGVNENARYLVLLFNANDFVNEFILKYNTDQIKAAIIDRGGLPLAWPFEQADYGAFLTDREIFKTQDARYAIHRIDLENTSMSVYFFSKQSNFAAYRIITIMFLLFTLYFLIYQFIVELLNANNMQSYFENIDFNIFNHLKEGIIIANKFSKIVFANNIVYEIFAEKEIIFNKTRLKEIIGPTDNDGTKLTLKTANNLIDIISSPIVKNGKLLGALVVVSPSHEKDKLGGKALEKIIEYSQDGIIFVDKDGKIINFNLMASYYLGNVKNDININQANSELADLIENSIGTNSPARGVLSYGETICELIPLYDDNSFYAGTVVFLKGGSNQ</sequence>
<keyword evidence="3" id="KW-1185">Reference proteome</keyword>
<dbReference type="AlphaFoldDB" id="A0A2L2XAI9"/>